<dbReference type="EMBL" id="CAICTM010000213">
    <property type="protein sequence ID" value="CAB9504955.1"/>
    <property type="molecule type" value="Genomic_DNA"/>
</dbReference>
<dbReference type="OrthoDB" id="10251809at2759"/>
<evidence type="ECO:0000256" key="3">
    <source>
        <dbReference type="SAM" id="SignalP"/>
    </source>
</evidence>
<comment type="caution">
    <text evidence="4">The sequence shown here is derived from an EMBL/GenBank/DDBJ whole genome shotgun (WGS) entry which is preliminary data.</text>
</comment>
<evidence type="ECO:0000313" key="4">
    <source>
        <dbReference type="EMBL" id="CAB9504955.1"/>
    </source>
</evidence>
<keyword evidence="5" id="KW-1185">Reference proteome</keyword>
<evidence type="ECO:0000256" key="2">
    <source>
        <dbReference type="ARBA" id="ARBA00022737"/>
    </source>
</evidence>
<protein>
    <submittedName>
        <fullName evidence="4">Only protein 42</fullName>
    </submittedName>
</protein>
<accession>A0A9N8HA67</accession>
<dbReference type="InterPro" id="IPR015915">
    <property type="entry name" value="Kelch-typ_b-propeller"/>
</dbReference>
<dbReference type="SUPFAM" id="SSF50965">
    <property type="entry name" value="Galactose oxidase, central domain"/>
    <property type="match status" value="1"/>
</dbReference>
<proteinExistence type="predicted"/>
<dbReference type="PANTHER" id="PTHR46093:SF3">
    <property type="entry name" value="ACYL-COA-BINDING DOMAIN-CONTAINING PROTEIN 4"/>
    <property type="match status" value="1"/>
</dbReference>
<dbReference type="Proteomes" id="UP001153069">
    <property type="component" value="Unassembled WGS sequence"/>
</dbReference>
<feature type="signal peptide" evidence="3">
    <location>
        <begin position="1"/>
        <end position="25"/>
    </location>
</feature>
<reference evidence="4" key="1">
    <citation type="submission" date="2020-06" db="EMBL/GenBank/DDBJ databases">
        <authorList>
            <consortium name="Plant Systems Biology data submission"/>
        </authorList>
    </citation>
    <scope>NUCLEOTIDE SEQUENCE</scope>
    <source>
        <strain evidence="4">D6</strain>
    </source>
</reference>
<keyword evidence="1" id="KW-0880">Kelch repeat</keyword>
<evidence type="ECO:0000256" key="1">
    <source>
        <dbReference type="ARBA" id="ARBA00022441"/>
    </source>
</evidence>
<dbReference type="InterPro" id="IPR011043">
    <property type="entry name" value="Gal_Oxase/kelch_b-propeller"/>
</dbReference>
<dbReference type="Pfam" id="PF24681">
    <property type="entry name" value="Kelch_KLHDC2_KLHL20_DRC7"/>
    <property type="match status" value="2"/>
</dbReference>
<dbReference type="PANTHER" id="PTHR46093">
    <property type="entry name" value="ACYL-COA-BINDING DOMAIN-CONTAINING PROTEIN 5"/>
    <property type="match status" value="1"/>
</dbReference>
<sequence length="343" mass="36091">MMKSVAKLLCCLLLLFLLCPTTALAWTWTAVPVGKAPRVSGHVAATDAKKDRVIVFGGLTGNAGSPCTDQLWTFSDNKEWSLVKNSGSSGPGPRMYSAAAVLHDTLYLVGGWDPGAPKSGGTFLDEIWTLDLTAENLEWKKEESNTLPCGPVSRHAACTVGDDTLVVHTFRGVVVLTSDGEWKEQETSGEAPEGLSMCAMSPLTDTSLLVFGGSTQTQQLSADAFVLDTKTWEWTKLDCSSAGPSPRASPSAAHIGDNQCVIFGGASLGDGGYQGGAGLQAQGDAWVLTVDGSKCVWEKIETSNGPKPRLAASLCSASSDSGLLLQGGWDPAGETFEDTWILQ</sequence>
<dbReference type="Gene3D" id="2.120.10.80">
    <property type="entry name" value="Kelch-type beta propeller"/>
    <property type="match status" value="3"/>
</dbReference>
<evidence type="ECO:0000313" key="5">
    <source>
        <dbReference type="Proteomes" id="UP001153069"/>
    </source>
</evidence>
<name>A0A9N8HA67_9STRA</name>
<keyword evidence="2" id="KW-0677">Repeat</keyword>
<feature type="chain" id="PRO_5040456264" evidence="3">
    <location>
        <begin position="26"/>
        <end position="343"/>
    </location>
</feature>
<dbReference type="AlphaFoldDB" id="A0A9N8HA67"/>
<organism evidence="4 5">
    <name type="scientific">Seminavis robusta</name>
    <dbReference type="NCBI Taxonomy" id="568900"/>
    <lineage>
        <taxon>Eukaryota</taxon>
        <taxon>Sar</taxon>
        <taxon>Stramenopiles</taxon>
        <taxon>Ochrophyta</taxon>
        <taxon>Bacillariophyta</taxon>
        <taxon>Bacillariophyceae</taxon>
        <taxon>Bacillariophycidae</taxon>
        <taxon>Naviculales</taxon>
        <taxon>Naviculaceae</taxon>
        <taxon>Seminavis</taxon>
    </lineage>
</organism>
<keyword evidence="3" id="KW-0732">Signal</keyword>
<dbReference type="SUPFAM" id="SSF117281">
    <property type="entry name" value="Kelch motif"/>
    <property type="match status" value="1"/>
</dbReference>
<gene>
    <name evidence="4" type="ORF">SEMRO_214_G088810.1</name>
</gene>